<dbReference type="GO" id="GO:0016887">
    <property type="term" value="F:ATP hydrolysis activity"/>
    <property type="evidence" value="ECO:0007669"/>
    <property type="project" value="InterPro"/>
</dbReference>
<dbReference type="InterPro" id="IPR017871">
    <property type="entry name" value="ABC_transporter-like_CS"/>
</dbReference>
<accession>A0A918WSJ6</accession>
<dbReference type="FunFam" id="3.40.50.300:FF:000032">
    <property type="entry name" value="Export ABC transporter ATP-binding protein"/>
    <property type="match status" value="1"/>
</dbReference>
<dbReference type="EMBL" id="BMVC01000001">
    <property type="protein sequence ID" value="GHC78723.1"/>
    <property type="molecule type" value="Genomic_DNA"/>
</dbReference>
<reference evidence="6" key="1">
    <citation type="journal article" date="2014" name="Int. J. Syst. Evol. Microbiol.">
        <title>Complete genome sequence of Corynebacterium casei LMG S-19264T (=DSM 44701T), isolated from a smear-ripened cheese.</title>
        <authorList>
            <consortium name="US DOE Joint Genome Institute (JGI-PGF)"/>
            <person name="Walter F."/>
            <person name="Albersmeier A."/>
            <person name="Kalinowski J."/>
            <person name="Ruckert C."/>
        </authorList>
    </citation>
    <scope>NUCLEOTIDE SEQUENCE</scope>
    <source>
        <strain evidence="6">JCM 4637</strain>
    </source>
</reference>
<dbReference type="Gene3D" id="3.40.50.300">
    <property type="entry name" value="P-loop containing nucleotide triphosphate hydrolases"/>
    <property type="match status" value="1"/>
</dbReference>
<sequence length="267" mass="28561">MSPTTDVPARFPATADPALPQSPNPRPGLGLRAENLRRSYGRGREAVHALRGVDVTFAPGTFTAVMGPSGSGKSTLLQCVAGMDRQTSGTVHWGTTEITALPERRLALLRRADAGFIFQSYNLMPAMTVEQNVSLPARLAGDRIDRAAVAEALDQVGLADRRKERPGRLSGGQQQRVAVARALYTRPRVLFADEPTGALDRASGLQVLRLLRAGVEHEGRTCVMVTHDPVAASFADRVVFLADGMVVEDLLRPSAARIAEQLSGSAC</sequence>
<evidence type="ECO:0000256" key="1">
    <source>
        <dbReference type="ARBA" id="ARBA00022448"/>
    </source>
</evidence>
<comment type="caution">
    <text evidence="6">The sequence shown here is derived from an EMBL/GenBank/DDBJ whole genome shotgun (WGS) entry which is preliminary data.</text>
</comment>
<dbReference type="PANTHER" id="PTHR24220:SF685">
    <property type="entry name" value="ABC TRANSPORTER RELATED"/>
    <property type="match status" value="1"/>
</dbReference>
<keyword evidence="1" id="KW-0813">Transport</keyword>
<dbReference type="Pfam" id="PF00005">
    <property type="entry name" value="ABC_tran"/>
    <property type="match status" value="1"/>
</dbReference>
<evidence type="ECO:0000256" key="4">
    <source>
        <dbReference type="SAM" id="MobiDB-lite"/>
    </source>
</evidence>
<dbReference type="InterPro" id="IPR017911">
    <property type="entry name" value="MacB-like_ATP-bd"/>
</dbReference>
<dbReference type="InterPro" id="IPR015854">
    <property type="entry name" value="ABC_transpr_LolD-like"/>
</dbReference>
<dbReference type="InterPro" id="IPR027417">
    <property type="entry name" value="P-loop_NTPase"/>
</dbReference>
<name>A0A918WSJ6_9ACTN</name>
<feature type="domain" description="ABC transporter" evidence="5">
    <location>
        <begin position="31"/>
        <end position="262"/>
    </location>
</feature>
<reference evidence="6" key="2">
    <citation type="submission" date="2020-09" db="EMBL/GenBank/DDBJ databases">
        <authorList>
            <person name="Sun Q."/>
            <person name="Ohkuma M."/>
        </authorList>
    </citation>
    <scope>NUCLEOTIDE SEQUENCE</scope>
    <source>
        <strain evidence="6">JCM 4637</strain>
    </source>
</reference>
<dbReference type="InterPro" id="IPR003439">
    <property type="entry name" value="ABC_transporter-like_ATP-bd"/>
</dbReference>
<dbReference type="SUPFAM" id="SSF52540">
    <property type="entry name" value="P-loop containing nucleoside triphosphate hydrolases"/>
    <property type="match status" value="1"/>
</dbReference>
<evidence type="ECO:0000259" key="5">
    <source>
        <dbReference type="PROSITE" id="PS50893"/>
    </source>
</evidence>
<dbReference type="AlphaFoldDB" id="A0A918WSJ6"/>
<evidence type="ECO:0000256" key="3">
    <source>
        <dbReference type="ARBA" id="ARBA00022840"/>
    </source>
</evidence>
<dbReference type="GO" id="GO:0005524">
    <property type="term" value="F:ATP binding"/>
    <property type="evidence" value="ECO:0007669"/>
    <property type="project" value="UniProtKB-KW"/>
</dbReference>
<evidence type="ECO:0000313" key="6">
    <source>
        <dbReference type="EMBL" id="GHC78723.1"/>
    </source>
</evidence>
<keyword evidence="2" id="KW-0547">Nucleotide-binding</keyword>
<evidence type="ECO:0000256" key="2">
    <source>
        <dbReference type="ARBA" id="ARBA00022741"/>
    </source>
</evidence>
<dbReference type="InterPro" id="IPR003593">
    <property type="entry name" value="AAA+_ATPase"/>
</dbReference>
<organism evidence="6 7">
    <name type="scientific">Streptomyces finlayi</name>
    <dbReference type="NCBI Taxonomy" id="67296"/>
    <lineage>
        <taxon>Bacteria</taxon>
        <taxon>Bacillati</taxon>
        <taxon>Actinomycetota</taxon>
        <taxon>Actinomycetes</taxon>
        <taxon>Kitasatosporales</taxon>
        <taxon>Streptomycetaceae</taxon>
        <taxon>Streptomyces</taxon>
    </lineage>
</organism>
<dbReference type="GO" id="GO:0022857">
    <property type="term" value="F:transmembrane transporter activity"/>
    <property type="evidence" value="ECO:0007669"/>
    <property type="project" value="UniProtKB-ARBA"/>
</dbReference>
<dbReference type="SMART" id="SM00382">
    <property type="entry name" value="AAA"/>
    <property type="match status" value="1"/>
</dbReference>
<gene>
    <name evidence="6" type="ORF">GCM10010334_04350</name>
</gene>
<dbReference type="RefSeq" id="WP_189820933.1">
    <property type="nucleotide sequence ID" value="NZ_BMVC01000001.1"/>
</dbReference>
<dbReference type="PROSITE" id="PS50893">
    <property type="entry name" value="ABC_TRANSPORTER_2"/>
    <property type="match status" value="1"/>
</dbReference>
<protein>
    <submittedName>
        <fullName evidence="6">ABC transporter ATP-binding protein</fullName>
    </submittedName>
</protein>
<dbReference type="CDD" id="cd03255">
    <property type="entry name" value="ABC_MJ0796_LolCDE_FtsE"/>
    <property type="match status" value="1"/>
</dbReference>
<dbReference type="PROSITE" id="PS00211">
    <property type="entry name" value="ABC_TRANSPORTER_1"/>
    <property type="match status" value="1"/>
</dbReference>
<evidence type="ECO:0000313" key="7">
    <source>
        <dbReference type="Proteomes" id="UP000638353"/>
    </source>
</evidence>
<dbReference type="GO" id="GO:0005886">
    <property type="term" value="C:plasma membrane"/>
    <property type="evidence" value="ECO:0007669"/>
    <property type="project" value="TreeGrafter"/>
</dbReference>
<dbReference type="GO" id="GO:0098796">
    <property type="term" value="C:membrane protein complex"/>
    <property type="evidence" value="ECO:0007669"/>
    <property type="project" value="UniProtKB-ARBA"/>
</dbReference>
<dbReference type="Proteomes" id="UP000638353">
    <property type="component" value="Unassembled WGS sequence"/>
</dbReference>
<dbReference type="PANTHER" id="PTHR24220">
    <property type="entry name" value="IMPORT ATP-BINDING PROTEIN"/>
    <property type="match status" value="1"/>
</dbReference>
<proteinExistence type="predicted"/>
<feature type="region of interest" description="Disordered" evidence="4">
    <location>
        <begin position="1"/>
        <end position="31"/>
    </location>
</feature>
<keyword evidence="3 6" id="KW-0067">ATP-binding</keyword>